<accession>A0A7S6U3M1</accession>
<dbReference type="NCBIfam" id="TIGR01641">
    <property type="entry name" value="phageSPP1_gp7"/>
    <property type="match status" value="1"/>
</dbReference>
<evidence type="ECO:0000256" key="1">
    <source>
        <dbReference type="SAM" id="MobiDB-lite"/>
    </source>
</evidence>
<reference evidence="3 4" key="1">
    <citation type="submission" date="2020-07" db="EMBL/GenBank/DDBJ databases">
        <title>Complete genome sequence of Burkholderia gladioli phage Maja.</title>
        <authorList>
            <person name="Yu Z."/>
            <person name="Yao G.W."/>
            <person name="Guadalupe Vizoso-Pinto M."/>
            <person name="Sun L."/>
            <person name="Le T."/>
            <person name="Gonzalez C."/>
            <person name="Young R."/>
            <person name="Liu M."/>
        </authorList>
    </citation>
    <scope>NUCLEOTIDE SEQUENCE [LARGE SCALE GENOMIC DNA]</scope>
</reference>
<dbReference type="EMBL" id="MT708549">
    <property type="protein sequence ID" value="QOV06225.1"/>
    <property type="molecule type" value="Genomic_DNA"/>
</dbReference>
<organism evidence="3 4">
    <name type="scientific">Burkholderia phage Maja</name>
    <dbReference type="NCBI Taxonomy" id="2767571"/>
    <lineage>
        <taxon>Viruses</taxon>
        <taxon>Duplodnaviria</taxon>
        <taxon>Heunggongvirae</taxon>
        <taxon>Uroviricota</taxon>
        <taxon>Caudoviricetes</taxon>
        <taxon>Lindbergviridae</taxon>
        <taxon>Gladiolivirus</taxon>
        <taxon>Gladiolivirus maja</taxon>
    </lineage>
</organism>
<feature type="region of interest" description="Disordered" evidence="1">
    <location>
        <begin position="1"/>
        <end position="20"/>
    </location>
</feature>
<dbReference type="Proteomes" id="UP000593952">
    <property type="component" value="Segment"/>
</dbReference>
<protein>
    <submittedName>
        <fullName evidence="3">Minor head protein</fullName>
    </submittedName>
</protein>
<name>A0A7S6U3M1_9CAUD</name>
<sequence length="284" mass="32077">MAFKASKKRQRRAPEPFGRGSPIIPNAGIEAWYRREMNGVVRAMLEDYRTKIREAIEHPEVERFYGDAAAKTVFIRVLERLNKYWQETFEGFAAKCAPEFVSKTEQSVTTSTLASLSVAGVNEPRATYNEAVSNTLGAAIDFNHTLITGIQKETHEKIYESVMLSLTSPNPEQQGTSGIENAIREAGITAKNRVDLIARDQTSKLYSSLSDDRMRENGCEEFEWLHSSAGKTQRESHVHLDGRIFRLDDPRLWEVGGELNLKKSDVGPPGWAINCRCRKLPVFR</sequence>
<gene>
    <name evidence="3" type="ORF">CPT_Maja_005</name>
</gene>
<feature type="compositionally biased region" description="Basic residues" evidence="1">
    <location>
        <begin position="1"/>
        <end position="11"/>
    </location>
</feature>
<evidence type="ECO:0000259" key="2">
    <source>
        <dbReference type="Pfam" id="PF04233"/>
    </source>
</evidence>
<keyword evidence="4" id="KW-1185">Reference proteome</keyword>
<evidence type="ECO:0000313" key="3">
    <source>
        <dbReference type="EMBL" id="QOV06225.1"/>
    </source>
</evidence>
<proteinExistence type="predicted"/>
<feature type="domain" description="Phage head morphogenesis" evidence="2">
    <location>
        <begin position="176"/>
        <end position="278"/>
    </location>
</feature>
<dbReference type="Pfam" id="PF04233">
    <property type="entry name" value="Phage_Mu_F"/>
    <property type="match status" value="1"/>
</dbReference>
<dbReference type="InterPro" id="IPR006528">
    <property type="entry name" value="Phage_head_morphogenesis_dom"/>
</dbReference>
<evidence type="ECO:0000313" key="4">
    <source>
        <dbReference type="Proteomes" id="UP000593952"/>
    </source>
</evidence>